<dbReference type="AlphaFoldDB" id="A0ABD3XP97"/>
<proteinExistence type="inferred from homology"/>
<sequence>MRDLRLPIGQKVLLRELVLKLRASSGDVRHERDDDDTTEKMVKGQDKSTIKKDAGDEKEISQKQFWCIFKCLGGISAVGIGGILALIGLVTFGLPVIGFGAAGIVAGSLAAKIMALYGGTVAAGSVVSVLQSVAAVGIGWKAILGAFFGPAAVMTAIKKTCSHCMDQ</sequence>
<evidence type="ECO:0000256" key="7">
    <source>
        <dbReference type="SAM" id="Phobius"/>
    </source>
</evidence>
<dbReference type="EMBL" id="JBJQND010000002">
    <property type="protein sequence ID" value="KAL3886838.1"/>
    <property type="molecule type" value="Genomic_DNA"/>
</dbReference>
<feature type="transmembrane region" description="Helical" evidence="7">
    <location>
        <begin position="67"/>
        <end position="90"/>
    </location>
</feature>
<comment type="subcellular location">
    <subcellularLocation>
        <location evidence="1">Membrane</location>
        <topology evidence="1">Multi-pass membrane protein</topology>
    </subcellularLocation>
</comment>
<dbReference type="Pfam" id="PF06140">
    <property type="entry name" value="Ifi-6-16"/>
    <property type="match status" value="1"/>
</dbReference>
<feature type="transmembrane region" description="Helical" evidence="7">
    <location>
        <begin position="129"/>
        <end position="157"/>
    </location>
</feature>
<feature type="region of interest" description="Disordered" evidence="6">
    <location>
        <begin position="28"/>
        <end position="48"/>
    </location>
</feature>
<dbReference type="PANTHER" id="PTHR16932">
    <property type="entry name" value="INTERFERON ALPHA-INDUCIBLE PROTEIN 27"/>
    <property type="match status" value="1"/>
</dbReference>
<dbReference type="GO" id="GO:0016020">
    <property type="term" value="C:membrane"/>
    <property type="evidence" value="ECO:0007669"/>
    <property type="project" value="UniProtKB-SubCell"/>
</dbReference>
<evidence type="ECO:0000256" key="4">
    <source>
        <dbReference type="ARBA" id="ARBA00022989"/>
    </source>
</evidence>
<accession>A0ABD3XP97</accession>
<evidence type="ECO:0000256" key="6">
    <source>
        <dbReference type="SAM" id="MobiDB-lite"/>
    </source>
</evidence>
<evidence type="ECO:0000313" key="8">
    <source>
        <dbReference type="EMBL" id="KAL3886838.1"/>
    </source>
</evidence>
<evidence type="ECO:0000256" key="1">
    <source>
        <dbReference type="ARBA" id="ARBA00004141"/>
    </source>
</evidence>
<dbReference type="InterPro" id="IPR009311">
    <property type="entry name" value="IFI6/IFI27-like"/>
</dbReference>
<organism evidence="8 9">
    <name type="scientific">Sinanodonta woodiana</name>
    <name type="common">Chinese pond mussel</name>
    <name type="synonym">Anodonta woodiana</name>
    <dbReference type="NCBI Taxonomy" id="1069815"/>
    <lineage>
        <taxon>Eukaryota</taxon>
        <taxon>Metazoa</taxon>
        <taxon>Spiralia</taxon>
        <taxon>Lophotrochozoa</taxon>
        <taxon>Mollusca</taxon>
        <taxon>Bivalvia</taxon>
        <taxon>Autobranchia</taxon>
        <taxon>Heteroconchia</taxon>
        <taxon>Palaeoheterodonta</taxon>
        <taxon>Unionida</taxon>
        <taxon>Unionoidea</taxon>
        <taxon>Unionidae</taxon>
        <taxon>Unioninae</taxon>
        <taxon>Sinanodonta</taxon>
    </lineage>
</organism>
<feature type="transmembrane region" description="Helical" evidence="7">
    <location>
        <begin position="96"/>
        <end position="117"/>
    </location>
</feature>
<comment type="similarity">
    <text evidence="2">Belongs to the IFI6/IFI27 family.</text>
</comment>
<evidence type="ECO:0000313" key="9">
    <source>
        <dbReference type="Proteomes" id="UP001634394"/>
    </source>
</evidence>
<protein>
    <submittedName>
        <fullName evidence="8">Uncharacterized protein</fullName>
    </submittedName>
</protein>
<evidence type="ECO:0000256" key="3">
    <source>
        <dbReference type="ARBA" id="ARBA00022692"/>
    </source>
</evidence>
<keyword evidence="4 7" id="KW-1133">Transmembrane helix</keyword>
<evidence type="ECO:0000256" key="5">
    <source>
        <dbReference type="ARBA" id="ARBA00023136"/>
    </source>
</evidence>
<dbReference type="InterPro" id="IPR038213">
    <property type="entry name" value="IFI6/IFI27-like_sf"/>
</dbReference>
<comment type="caution">
    <text evidence="8">The sequence shown here is derived from an EMBL/GenBank/DDBJ whole genome shotgun (WGS) entry which is preliminary data.</text>
</comment>
<keyword evidence="3 7" id="KW-0812">Transmembrane</keyword>
<dbReference type="Gene3D" id="6.10.110.10">
    <property type="match status" value="1"/>
</dbReference>
<evidence type="ECO:0000256" key="2">
    <source>
        <dbReference type="ARBA" id="ARBA00007262"/>
    </source>
</evidence>
<dbReference type="Proteomes" id="UP001634394">
    <property type="component" value="Unassembled WGS sequence"/>
</dbReference>
<name>A0ABD3XP97_SINWO</name>
<dbReference type="PANTHER" id="PTHR16932:SF18">
    <property type="entry name" value="INTERFERON, ALPHA-INDUCIBLE PROTEIN 27-LIKE 2"/>
    <property type="match status" value="1"/>
</dbReference>
<keyword evidence="5 7" id="KW-0472">Membrane</keyword>
<keyword evidence="9" id="KW-1185">Reference proteome</keyword>
<gene>
    <name evidence="8" type="ORF">ACJMK2_026803</name>
</gene>
<reference evidence="8 9" key="1">
    <citation type="submission" date="2024-11" db="EMBL/GenBank/DDBJ databases">
        <title>Chromosome-level genome assembly of the freshwater bivalve Anodonta woodiana.</title>
        <authorList>
            <person name="Chen X."/>
        </authorList>
    </citation>
    <scope>NUCLEOTIDE SEQUENCE [LARGE SCALE GENOMIC DNA]</scope>
    <source>
        <strain evidence="8">MN2024</strain>
        <tissue evidence="8">Gills</tissue>
    </source>
</reference>